<feature type="region of interest" description="Disordered" evidence="1">
    <location>
        <begin position="1"/>
        <end position="32"/>
    </location>
</feature>
<comment type="caution">
    <text evidence="2">The sequence shown here is derived from an EMBL/GenBank/DDBJ whole genome shotgun (WGS) entry which is preliminary data.</text>
</comment>
<gene>
    <name evidence="2" type="ORF">BPOR_0472g00030</name>
</gene>
<evidence type="ECO:0000256" key="1">
    <source>
        <dbReference type="SAM" id="MobiDB-lite"/>
    </source>
</evidence>
<evidence type="ECO:0000313" key="2">
    <source>
        <dbReference type="EMBL" id="TGO84732.1"/>
    </source>
</evidence>
<organism evidence="2 3">
    <name type="scientific">Botrytis porri</name>
    <dbReference type="NCBI Taxonomy" id="87229"/>
    <lineage>
        <taxon>Eukaryota</taxon>
        <taxon>Fungi</taxon>
        <taxon>Dikarya</taxon>
        <taxon>Ascomycota</taxon>
        <taxon>Pezizomycotina</taxon>
        <taxon>Leotiomycetes</taxon>
        <taxon>Helotiales</taxon>
        <taxon>Sclerotiniaceae</taxon>
        <taxon>Botrytis</taxon>
    </lineage>
</organism>
<sequence length="101" mass="11356">MTELMIFEGDMGNSKGRQSNVEQKRREPDKDHLPRRCIGRRVAGDDGTRLCEAISASEEYDTSLNLADIDVVFRWEMQPLTLVGSVAASYHLKEDVDTIAV</sequence>
<dbReference type="AlphaFoldDB" id="A0A4Z1KKE7"/>
<accession>A0A4Z1KKE7</accession>
<reference evidence="2 3" key="1">
    <citation type="submission" date="2017-12" db="EMBL/GenBank/DDBJ databases">
        <title>Comparative genomics of Botrytis spp.</title>
        <authorList>
            <person name="Valero-Jimenez C.A."/>
            <person name="Tapia P."/>
            <person name="Veloso J."/>
            <person name="Silva-Moreno E."/>
            <person name="Staats M."/>
            <person name="Valdes J.H."/>
            <person name="Van Kan J.A.L."/>
        </authorList>
    </citation>
    <scope>NUCLEOTIDE SEQUENCE [LARGE SCALE GENOMIC DNA]</scope>
    <source>
        <strain evidence="2 3">MUCL3349</strain>
    </source>
</reference>
<protein>
    <submittedName>
        <fullName evidence="2">Uncharacterized protein</fullName>
    </submittedName>
</protein>
<name>A0A4Z1KKE7_9HELO</name>
<dbReference type="Proteomes" id="UP000297280">
    <property type="component" value="Unassembled WGS sequence"/>
</dbReference>
<feature type="compositionally biased region" description="Basic and acidic residues" evidence="1">
    <location>
        <begin position="22"/>
        <end position="32"/>
    </location>
</feature>
<dbReference type="EMBL" id="PQXO01000471">
    <property type="protein sequence ID" value="TGO84732.1"/>
    <property type="molecule type" value="Genomic_DNA"/>
</dbReference>
<evidence type="ECO:0000313" key="3">
    <source>
        <dbReference type="Proteomes" id="UP000297280"/>
    </source>
</evidence>
<proteinExistence type="predicted"/>
<keyword evidence="3" id="KW-1185">Reference proteome</keyword>